<evidence type="ECO:0000313" key="3">
    <source>
        <dbReference type="Proteomes" id="UP000198634"/>
    </source>
</evidence>
<name>A0A1H8ZLH0_9RHOB</name>
<dbReference type="OrthoDB" id="341858at2"/>
<dbReference type="InterPro" id="IPR016181">
    <property type="entry name" value="Acyl_CoA_acyltransferase"/>
</dbReference>
<dbReference type="Pfam" id="PF13480">
    <property type="entry name" value="Acetyltransf_6"/>
    <property type="match status" value="1"/>
</dbReference>
<dbReference type="RefSeq" id="WP_090267760.1">
    <property type="nucleotide sequence ID" value="NZ_FOEP01000001.1"/>
</dbReference>
<dbReference type="EMBL" id="FOEP01000001">
    <property type="protein sequence ID" value="SEP64588.1"/>
    <property type="molecule type" value="Genomic_DNA"/>
</dbReference>
<evidence type="ECO:0000259" key="1">
    <source>
        <dbReference type="Pfam" id="PF13480"/>
    </source>
</evidence>
<feature type="domain" description="BioF2-like acetyltransferase" evidence="1">
    <location>
        <begin position="200"/>
        <end position="270"/>
    </location>
</feature>
<dbReference type="PANTHER" id="PTHR36174:SF1">
    <property type="entry name" value="LIPID II:GLYCINE GLYCYLTRANSFERASE"/>
    <property type="match status" value="1"/>
</dbReference>
<proteinExistence type="predicted"/>
<keyword evidence="2" id="KW-0808">Transferase</keyword>
<dbReference type="SUPFAM" id="SSF55729">
    <property type="entry name" value="Acyl-CoA N-acyltransferases (Nat)"/>
    <property type="match status" value="2"/>
</dbReference>
<dbReference type="Proteomes" id="UP000198634">
    <property type="component" value="Unassembled WGS sequence"/>
</dbReference>
<dbReference type="InterPro" id="IPR038740">
    <property type="entry name" value="BioF2-like_GNAT_dom"/>
</dbReference>
<dbReference type="PANTHER" id="PTHR36174">
    <property type="entry name" value="LIPID II:GLYCINE GLYCYLTRANSFERASE"/>
    <property type="match status" value="1"/>
</dbReference>
<dbReference type="AlphaFoldDB" id="A0A1H8ZLH0"/>
<dbReference type="InterPro" id="IPR050644">
    <property type="entry name" value="PG_Glycine_Bridge_Synth"/>
</dbReference>
<evidence type="ECO:0000313" key="2">
    <source>
        <dbReference type="EMBL" id="SEP64588.1"/>
    </source>
</evidence>
<dbReference type="Gene3D" id="3.40.630.30">
    <property type="match status" value="2"/>
</dbReference>
<dbReference type="STRING" id="657014.SAMN04488092_101473"/>
<reference evidence="2 3" key="1">
    <citation type="submission" date="2016-10" db="EMBL/GenBank/DDBJ databases">
        <authorList>
            <person name="de Groot N.N."/>
        </authorList>
    </citation>
    <scope>NUCLEOTIDE SEQUENCE [LARGE SCALE GENOMIC DNA]</scope>
    <source>
        <strain evidence="2 3">DSM 22007</strain>
    </source>
</reference>
<organism evidence="2 3">
    <name type="scientific">Thalassovita taeanensis</name>
    <dbReference type="NCBI Taxonomy" id="657014"/>
    <lineage>
        <taxon>Bacteria</taxon>
        <taxon>Pseudomonadati</taxon>
        <taxon>Pseudomonadota</taxon>
        <taxon>Alphaproteobacteria</taxon>
        <taxon>Rhodobacterales</taxon>
        <taxon>Roseobacteraceae</taxon>
        <taxon>Thalassovita</taxon>
    </lineage>
</organism>
<keyword evidence="3" id="KW-1185">Reference proteome</keyword>
<dbReference type="GO" id="GO:0016740">
    <property type="term" value="F:transferase activity"/>
    <property type="evidence" value="ECO:0007669"/>
    <property type="project" value="UniProtKB-KW"/>
</dbReference>
<protein>
    <submittedName>
        <fullName evidence="2">Acetyltransferase (GNAT) domain-containing protein</fullName>
    </submittedName>
</protein>
<sequence>MECHWSDTAAPTGLPAPLPQSAAYATALTALGRRVIHARLTDSGRDLAQAQLILRSAGRLGTLAYLPRGPVWAQPPSPAQQRTTLHLLRHTLPALGPVALIANAETPYQDTAHHTLGHSALITPQHIATLDLRPDDDTRLATQNPKWRNHLRAAGRKGLRIMNAPLPPDPDHWLLRAEAKQRSIRRYANLPLSLPLTLSRLAPHQTRIFTAWVGETPIAAMLFLLHPPQASYHIGWTGPQGRAASAHHLLLWHASLWLRSKKITGLDLGTLETDINPGLARFKIGSGATARPLGHTWLDAPLVTPLGRLLRPARRLKCGGGATIS</sequence>
<gene>
    <name evidence="2" type="ORF">SAMN04488092_101473</name>
</gene>
<accession>A0A1H8ZLH0</accession>